<reference evidence="2" key="1">
    <citation type="submission" date="2021-01" db="EMBL/GenBank/DDBJ databases">
        <title>Whole genome shotgun sequence of Catellatospora methionotrophica NBRC 14553.</title>
        <authorList>
            <person name="Komaki H."/>
            <person name="Tamura T."/>
        </authorList>
    </citation>
    <scope>NUCLEOTIDE SEQUENCE</scope>
    <source>
        <strain evidence="2">NBRC 14553</strain>
    </source>
</reference>
<accession>A0A8J3LGB1</accession>
<dbReference type="Proteomes" id="UP000660339">
    <property type="component" value="Unassembled WGS sequence"/>
</dbReference>
<dbReference type="InterPro" id="IPR016032">
    <property type="entry name" value="Sig_transdc_resp-reg_C-effctor"/>
</dbReference>
<dbReference type="GO" id="GO:0006355">
    <property type="term" value="P:regulation of DNA-templated transcription"/>
    <property type="evidence" value="ECO:0007669"/>
    <property type="project" value="InterPro"/>
</dbReference>
<dbReference type="Pfam" id="PF00196">
    <property type="entry name" value="GerE"/>
    <property type="match status" value="1"/>
</dbReference>
<dbReference type="CDD" id="cd06170">
    <property type="entry name" value="LuxR_C_like"/>
    <property type="match status" value="1"/>
</dbReference>
<sequence length="900" mass="94486">MTAPTTLVGRQALVDELRRRLADGGRVTLSGAAGSGRTAVAAAVADGARPVWTLRPSPEDRTIAFCALADLLLQLDGQGRLGDTLPAPQRAAVDAVLTRRAGSPDPLALRLTLAALLQAGLLVVDDAQWLDEPSREILAYLVRRGEGSLGVLATVRAGEPVLTGTTELALPPLDLPQTAQLLADRGTPSRLAAKIHAAGGGNPRLLLAIGSAAAADADPATFDTAVLTPQVLAAARAMLATLDGSPRHTLLLAALADRPTLRQLRRAGRATAAHDLAAAQAAGLVEVTAEARVTLRAGALAAVLVHDAAPEQLTGGHRALAAAADDDATRLWHTSALSHLPDTALACALGDASAAVLAQGRPTRAAELALRAATLATTAVPADRISAWLIEAARAAGAAGRTDLVRSAVQLLEETPSPPADRARARLSMADAAGQALDGLDEMLSRALAEAHDDHALVAAVRLRMAWHANLAEGSPQRAAEQAQAAAHHARLAADEPKQALALTMLARMQRILGEPAAEHTLAQALALPGTPAAYGLHNSPHYLALRHAYFDDQLDTARRGLLAMLPAAEDSGIAEDVVDILRNLAEVEIRSGRCQSGQARAQHALRLSERAGLSPGPSCYTAALAELAAGTPEQARRHAERALTASTHEHDQIYLARAWHALGQIELACRDNAAAARALRHVQELERRQQVRDPSLLRWHADLAEALVGVGDLDEAQQLITDVRALAGELARDGVNAALDRAEGLYRCAAGDAAHAVALLRRSQDQFAILGMPLERGRSLIALAGVERRRRRRAAARDSWQQAEEVFATAGAPVWAAATRRTADHAVDGDRADAPDLSETEAKIVGLATGGASNREIAATLFLSVKTVEATLTRLYRRTGVRSRAQLHHLLGTAERRGG</sequence>
<dbReference type="PROSITE" id="PS50043">
    <property type="entry name" value="HTH_LUXR_2"/>
    <property type="match status" value="1"/>
</dbReference>
<dbReference type="SUPFAM" id="SSF46894">
    <property type="entry name" value="C-terminal effector domain of the bipartite response regulators"/>
    <property type="match status" value="1"/>
</dbReference>
<proteinExistence type="predicted"/>
<dbReference type="Gene3D" id="1.25.40.10">
    <property type="entry name" value="Tetratricopeptide repeat domain"/>
    <property type="match status" value="1"/>
</dbReference>
<dbReference type="EMBL" id="BONJ01000001">
    <property type="protein sequence ID" value="GIG12120.1"/>
    <property type="molecule type" value="Genomic_DNA"/>
</dbReference>
<dbReference type="Gene3D" id="1.10.10.10">
    <property type="entry name" value="Winged helix-like DNA-binding domain superfamily/Winged helix DNA-binding domain"/>
    <property type="match status" value="1"/>
</dbReference>
<dbReference type="AlphaFoldDB" id="A0A8J3LGB1"/>
<evidence type="ECO:0000313" key="2">
    <source>
        <dbReference type="EMBL" id="GIG12120.1"/>
    </source>
</evidence>
<dbReference type="PRINTS" id="PR00038">
    <property type="entry name" value="HTHLUXR"/>
</dbReference>
<dbReference type="InterPro" id="IPR027417">
    <property type="entry name" value="P-loop_NTPase"/>
</dbReference>
<name>A0A8J3LGB1_9ACTN</name>
<keyword evidence="3" id="KW-1185">Reference proteome</keyword>
<organism evidence="2 3">
    <name type="scientific">Catellatospora methionotrophica</name>
    <dbReference type="NCBI Taxonomy" id="121620"/>
    <lineage>
        <taxon>Bacteria</taxon>
        <taxon>Bacillati</taxon>
        <taxon>Actinomycetota</taxon>
        <taxon>Actinomycetes</taxon>
        <taxon>Micromonosporales</taxon>
        <taxon>Micromonosporaceae</taxon>
        <taxon>Catellatospora</taxon>
    </lineage>
</organism>
<dbReference type="SUPFAM" id="SSF52540">
    <property type="entry name" value="P-loop containing nucleoside triphosphate hydrolases"/>
    <property type="match status" value="1"/>
</dbReference>
<comment type="caution">
    <text evidence="2">The sequence shown here is derived from an EMBL/GenBank/DDBJ whole genome shotgun (WGS) entry which is preliminary data.</text>
</comment>
<dbReference type="InterPro" id="IPR036388">
    <property type="entry name" value="WH-like_DNA-bd_sf"/>
</dbReference>
<gene>
    <name evidence="2" type="ORF">Cme02nite_04520</name>
</gene>
<dbReference type="RefSeq" id="WP_166380326.1">
    <property type="nucleotide sequence ID" value="NZ_BAAATT010000011.1"/>
</dbReference>
<evidence type="ECO:0000313" key="3">
    <source>
        <dbReference type="Proteomes" id="UP000660339"/>
    </source>
</evidence>
<dbReference type="InterPro" id="IPR041664">
    <property type="entry name" value="AAA_16"/>
</dbReference>
<evidence type="ECO:0000259" key="1">
    <source>
        <dbReference type="PROSITE" id="PS50043"/>
    </source>
</evidence>
<protein>
    <submittedName>
        <fullName evidence="2">Transcriptional regulator</fullName>
    </submittedName>
</protein>
<dbReference type="SMART" id="SM00421">
    <property type="entry name" value="HTH_LUXR"/>
    <property type="match status" value="1"/>
</dbReference>
<feature type="domain" description="HTH luxR-type" evidence="1">
    <location>
        <begin position="831"/>
        <end position="896"/>
    </location>
</feature>
<dbReference type="Gene3D" id="3.40.50.300">
    <property type="entry name" value="P-loop containing nucleotide triphosphate hydrolases"/>
    <property type="match status" value="1"/>
</dbReference>
<dbReference type="Pfam" id="PF13191">
    <property type="entry name" value="AAA_16"/>
    <property type="match status" value="1"/>
</dbReference>
<dbReference type="SUPFAM" id="SSF48452">
    <property type="entry name" value="TPR-like"/>
    <property type="match status" value="1"/>
</dbReference>
<dbReference type="InterPro" id="IPR000792">
    <property type="entry name" value="Tscrpt_reg_LuxR_C"/>
</dbReference>
<dbReference type="GO" id="GO:0003677">
    <property type="term" value="F:DNA binding"/>
    <property type="evidence" value="ECO:0007669"/>
    <property type="project" value="InterPro"/>
</dbReference>
<dbReference type="InterPro" id="IPR011990">
    <property type="entry name" value="TPR-like_helical_dom_sf"/>
</dbReference>